<dbReference type="Proteomes" id="UP001171751">
    <property type="component" value="Unassembled WGS sequence"/>
</dbReference>
<dbReference type="SMART" id="SM01234">
    <property type="entry name" value="Haemolytic"/>
    <property type="match status" value="1"/>
</dbReference>
<dbReference type="PANTHER" id="PTHR33383:SF1">
    <property type="entry name" value="MEMBRANE PROTEIN INSERTION EFFICIENCY FACTOR-RELATED"/>
    <property type="match status" value="1"/>
</dbReference>
<dbReference type="InterPro" id="IPR002696">
    <property type="entry name" value="Membr_insert_effic_factor_YidD"/>
</dbReference>
<dbReference type="GO" id="GO:0005886">
    <property type="term" value="C:plasma membrane"/>
    <property type="evidence" value="ECO:0007669"/>
    <property type="project" value="UniProtKB-SubCell"/>
</dbReference>
<name>A0AA43UDC3_9LACT</name>
<protein>
    <recommendedName>
        <fullName evidence="1">Putative membrane protein insertion efficiency factor</fullName>
    </recommendedName>
</protein>
<proteinExistence type="inferred from homology"/>
<dbReference type="PANTHER" id="PTHR33383">
    <property type="entry name" value="MEMBRANE PROTEIN INSERTION EFFICIENCY FACTOR-RELATED"/>
    <property type="match status" value="1"/>
</dbReference>
<keyword evidence="3" id="KW-1185">Reference proteome</keyword>
<comment type="caution">
    <text evidence="2">The sequence shown here is derived from an EMBL/GenBank/DDBJ whole genome shotgun (WGS) entry which is preliminary data.</text>
</comment>
<dbReference type="Pfam" id="PF01809">
    <property type="entry name" value="YidD"/>
    <property type="match status" value="1"/>
</dbReference>
<organism evidence="2 3">
    <name type="scientific">Atopococcus tabaci</name>
    <dbReference type="NCBI Taxonomy" id="269774"/>
    <lineage>
        <taxon>Bacteria</taxon>
        <taxon>Bacillati</taxon>
        <taxon>Bacillota</taxon>
        <taxon>Bacilli</taxon>
        <taxon>Lactobacillales</taxon>
        <taxon>Carnobacteriaceae</taxon>
        <taxon>Atopococcus</taxon>
    </lineage>
</organism>
<keyword evidence="1" id="KW-0472">Membrane</keyword>
<dbReference type="AlphaFoldDB" id="A0AA43UDC3"/>
<sequence>MRKLFIGLVRVYQKLISPLFPPSCRYYPSCSTYTADALKKHGTLRGGLMGAARIFRCNPFTRGGVDKVPDFFTLKRNPADRLEKDRVNNKQA</sequence>
<dbReference type="NCBIfam" id="TIGR00278">
    <property type="entry name" value="membrane protein insertion efficiency factor YidD"/>
    <property type="match status" value="1"/>
</dbReference>
<keyword evidence="1" id="KW-1003">Cell membrane</keyword>
<comment type="similarity">
    <text evidence="1">Belongs to the UPF0161 family.</text>
</comment>
<dbReference type="EMBL" id="JAUNQW010000034">
    <property type="protein sequence ID" value="MDO5457915.1"/>
    <property type="molecule type" value="Genomic_DNA"/>
</dbReference>
<reference evidence="2" key="1">
    <citation type="submission" date="2023-07" db="EMBL/GenBank/DDBJ databases">
        <title>Between Cages and Wild: Unraveling the Impact of Captivity on Animal Microbiomes and Antimicrobial Resistance.</title>
        <authorList>
            <person name="Schmartz G.P."/>
            <person name="Rehner J."/>
            <person name="Schuff M.J."/>
            <person name="Becker S.L."/>
            <person name="Kravczyk M."/>
            <person name="Gurevich A."/>
            <person name="Francke R."/>
            <person name="Mueller R."/>
            <person name="Keller V."/>
            <person name="Keller A."/>
        </authorList>
    </citation>
    <scope>NUCLEOTIDE SEQUENCE</scope>
    <source>
        <strain evidence="2">S39M_St_73</strain>
    </source>
</reference>
<comment type="function">
    <text evidence="1">Could be involved in insertion of integral membrane proteins into the membrane.</text>
</comment>
<accession>A0AA43UDC3</accession>
<evidence type="ECO:0000313" key="2">
    <source>
        <dbReference type="EMBL" id="MDO5457915.1"/>
    </source>
</evidence>
<evidence type="ECO:0000313" key="3">
    <source>
        <dbReference type="Proteomes" id="UP001171751"/>
    </source>
</evidence>
<evidence type="ECO:0000256" key="1">
    <source>
        <dbReference type="HAMAP-Rule" id="MF_00386"/>
    </source>
</evidence>
<gene>
    <name evidence="2" type="primary">yidD</name>
    <name evidence="2" type="ORF">Q4F26_06155</name>
</gene>
<comment type="subcellular location">
    <subcellularLocation>
        <location evidence="1">Cell membrane</location>
        <topology evidence="1">Peripheral membrane protein</topology>
        <orientation evidence="1">Cytoplasmic side</orientation>
    </subcellularLocation>
</comment>
<dbReference type="HAMAP" id="MF_00386">
    <property type="entry name" value="UPF0161_YidD"/>
    <property type="match status" value="1"/>
</dbReference>